<comment type="function">
    <text evidence="7">Catalyzes the hydrolytic cleavage of the carbon-nitrogen bond in imidazolone-5-propanoate to yield N-formimidoyl-L-glutamate. It is the third step in the universal histidine degradation pathway.</text>
</comment>
<dbReference type="Proteomes" id="UP000647491">
    <property type="component" value="Unassembled WGS sequence"/>
</dbReference>
<dbReference type="InterPro" id="IPR011059">
    <property type="entry name" value="Metal-dep_hydrolase_composite"/>
</dbReference>
<dbReference type="RefSeq" id="WP_262427064.1">
    <property type="nucleotide sequence ID" value="NZ_JACRTJ010000010.1"/>
</dbReference>
<feature type="binding site" evidence="7">
    <location>
        <position position="96"/>
    </location>
    <ligand>
        <name>Fe(3+)</name>
        <dbReference type="ChEBI" id="CHEBI:29034"/>
    </ligand>
</feature>
<feature type="binding site" evidence="7">
    <location>
        <position position="338"/>
    </location>
    <ligand>
        <name>Zn(2+)</name>
        <dbReference type="ChEBI" id="CHEBI:29105"/>
    </ligand>
</feature>
<feature type="binding site" evidence="7">
    <location>
        <position position="103"/>
    </location>
    <ligand>
        <name>4-imidazolone-5-propanoate</name>
        <dbReference type="ChEBI" id="CHEBI:77893"/>
    </ligand>
</feature>
<evidence type="ECO:0000256" key="2">
    <source>
        <dbReference type="ARBA" id="ARBA00022723"/>
    </source>
</evidence>
<feature type="binding site" evidence="7">
    <location>
        <position position="340"/>
    </location>
    <ligand>
        <name>N-formimidoyl-L-glutamate</name>
        <dbReference type="ChEBI" id="CHEBI:58928"/>
    </ligand>
</feature>
<feature type="binding site" evidence="7">
    <location>
        <position position="264"/>
    </location>
    <ligand>
        <name>Zn(2+)</name>
        <dbReference type="ChEBI" id="CHEBI:29105"/>
    </ligand>
</feature>
<comment type="cofactor">
    <cofactor evidence="7">
        <name>Zn(2+)</name>
        <dbReference type="ChEBI" id="CHEBI:29105"/>
    </cofactor>
    <cofactor evidence="7">
        <name>Fe(3+)</name>
        <dbReference type="ChEBI" id="CHEBI:29034"/>
    </cofactor>
    <text evidence="7">Binds 1 zinc or iron ion per subunit.</text>
</comment>
<keyword evidence="7" id="KW-0963">Cytoplasm</keyword>
<evidence type="ECO:0000313" key="9">
    <source>
        <dbReference type="EMBL" id="MBC8598454.1"/>
    </source>
</evidence>
<feature type="binding site" evidence="7">
    <location>
        <position position="338"/>
    </location>
    <ligand>
        <name>Fe(3+)</name>
        <dbReference type="ChEBI" id="CHEBI:29034"/>
    </ligand>
</feature>
<dbReference type="SUPFAM" id="SSF51556">
    <property type="entry name" value="Metallo-dependent hydrolases"/>
    <property type="match status" value="1"/>
</dbReference>
<comment type="subcellular location">
    <subcellularLocation>
        <location evidence="7">Cytoplasm</location>
    </subcellularLocation>
</comment>
<evidence type="ECO:0000256" key="1">
    <source>
        <dbReference type="ARBA" id="ARBA00012864"/>
    </source>
</evidence>
<keyword evidence="5 7" id="KW-0862">Zinc</keyword>
<feature type="binding site" evidence="7">
    <location>
        <position position="166"/>
    </location>
    <ligand>
        <name>4-imidazolone-5-propanoate</name>
        <dbReference type="ChEBI" id="CHEBI:77893"/>
    </ligand>
</feature>
<feature type="binding site" evidence="7">
    <location>
        <position position="264"/>
    </location>
    <ligand>
        <name>Fe(3+)</name>
        <dbReference type="ChEBI" id="CHEBI:29034"/>
    </ligand>
</feature>
<feature type="binding site" evidence="7">
    <location>
        <position position="94"/>
    </location>
    <ligand>
        <name>Fe(3+)</name>
        <dbReference type="ChEBI" id="CHEBI:29034"/>
    </ligand>
</feature>
<comment type="catalytic activity">
    <reaction evidence="7">
        <text>4-imidazolone-5-propanoate + H2O = N-formimidoyl-L-glutamate</text>
        <dbReference type="Rhea" id="RHEA:23660"/>
        <dbReference type="ChEBI" id="CHEBI:15377"/>
        <dbReference type="ChEBI" id="CHEBI:58928"/>
        <dbReference type="ChEBI" id="CHEBI:77893"/>
        <dbReference type="EC" id="3.5.2.7"/>
    </reaction>
</comment>
<protein>
    <recommendedName>
        <fullName evidence="1 7">Imidazolonepropionase</fullName>
        <ecNumber evidence="1 7">3.5.2.7</ecNumber>
    </recommendedName>
    <alternativeName>
        <fullName evidence="7">Imidazolone-5-propionate hydrolase</fullName>
    </alternativeName>
</protein>
<feature type="binding site" evidence="7">
    <location>
        <position position="199"/>
    </location>
    <ligand>
        <name>4-imidazolone-5-propanoate</name>
        <dbReference type="ChEBI" id="CHEBI:77893"/>
    </ligand>
</feature>
<evidence type="ECO:0000256" key="6">
    <source>
        <dbReference type="ARBA" id="ARBA00023004"/>
    </source>
</evidence>
<feature type="binding site" evidence="7">
    <location>
        <position position="342"/>
    </location>
    <ligand>
        <name>N-formimidoyl-L-glutamate</name>
        <dbReference type="ChEBI" id="CHEBI:58928"/>
    </ligand>
</feature>
<keyword evidence="2 7" id="KW-0479">Metal-binding</keyword>
<keyword evidence="4 7" id="KW-0369">Histidine metabolism</keyword>
<gene>
    <name evidence="7" type="primary">hutI</name>
    <name evidence="9" type="ORF">H8708_04270</name>
</gene>
<sequence>MKKLYIRRASELVTCRGSAPKKGAEMADIGLIKNGGVLIHDDQIFAVGTTEELDLLAGFEEGSGQADACTETASGYTVLDASGKTVLPGFVDSHTHFIFGGYRAEEFSWRLKGDTYMSIMERGGGINATVGPTRDASIQELVSVGRERMNRMLEFGVTTVEGKSGYGMDRNTELKQLRAMKELDASHPVDIVTTFLGPHSVLPQYKGKEREFIDMLLQDVMPVVKEEGLAEFADIFCEKGVFGIEDSEYYLTRAKEMGFKLKVHADEMNSLGGAELAARTGAYSADHLLKASDEGIRQMAKAGVISTLLPATAFCLKEPFAPARKMIDSGCAVALASDLNPGSCFTNSIPLLIALGCIYMNMSIEEVITALTINGAAALGRADSIGSLEKGKKADVVILKYPSIHFMPYHTGINLVETVIKNGDVAYQKEWERLPELKREN</sequence>
<comment type="similarity">
    <text evidence="7">Belongs to the metallo-dependent hydrolases superfamily. HutI family.</text>
</comment>
<name>A0ABR7NQU9_9FIRM</name>
<evidence type="ECO:0000256" key="7">
    <source>
        <dbReference type="HAMAP-Rule" id="MF_00372"/>
    </source>
</evidence>
<dbReference type="GO" id="GO:0050480">
    <property type="term" value="F:imidazolonepropionase activity"/>
    <property type="evidence" value="ECO:0007669"/>
    <property type="project" value="UniProtKB-EC"/>
</dbReference>
<evidence type="ECO:0000256" key="3">
    <source>
        <dbReference type="ARBA" id="ARBA00022801"/>
    </source>
</evidence>
<feature type="binding site" evidence="7">
    <location>
        <position position="343"/>
    </location>
    <ligand>
        <name>4-imidazolone-5-propanoate</name>
        <dbReference type="ChEBI" id="CHEBI:77893"/>
    </ligand>
</feature>
<proteinExistence type="inferred from homology"/>
<evidence type="ECO:0000256" key="5">
    <source>
        <dbReference type="ARBA" id="ARBA00022833"/>
    </source>
</evidence>
<dbReference type="HAMAP" id="MF_00372">
    <property type="entry name" value="HutI"/>
    <property type="match status" value="1"/>
</dbReference>
<comment type="pathway">
    <text evidence="7">Amino-acid degradation; L-histidine degradation into L-glutamate; N-formimidoyl-L-glutamate from L-histidine: step 3/3.</text>
</comment>
<dbReference type="PANTHER" id="PTHR42752">
    <property type="entry name" value="IMIDAZOLONEPROPIONASE"/>
    <property type="match status" value="1"/>
</dbReference>
<keyword evidence="10" id="KW-1185">Reference proteome</keyword>
<dbReference type="Gene3D" id="3.20.20.140">
    <property type="entry name" value="Metal-dependent hydrolases"/>
    <property type="match status" value="1"/>
</dbReference>
<dbReference type="InterPro" id="IPR006680">
    <property type="entry name" value="Amidohydro-rel"/>
</dbReference>
<accession>A0ABR7NQU9</accession>
<evidence type="ECO:0000256" key="4">
    <source>
        <dbReference type="ARBA" id="ARBA00022808"/>
    </source>
</evidence>
<dbReference type="EMBL" id="JACRTJ010000010">
    <property type="protein sequence ID" value="MBC8598454.1"/>
    <property type="molecule type" value="Genomic_DNA"/>
</dbReference>
<feature type="domain" description="Amidohydrolase-related" evidence="8">
    <location>
        <begin position="85"/>
        <end position="424"/>
    </location>
</feature>
<organism evidence="9 10">
    <name type="scientific">Enterocloster hominis</name>
    <name type="common">ex Liu et al. 2021</name>
    <dbReference type="NCBI Taxonomy" id="2763663"/>
    <lineage>
        <taxon>Bacteria</taxon>
        <taxon>Bacillati</taxon>
        <taxon>Bacillota</taxon>
        <taxon>Clostridia</taxon>
        <taxon>Lachnospirales</taxon>
        <taxon>Lachnospiraceae</taxon>
        <taxon>Enterocloster</taxon>
    </lineage>
</organism>
<dbReference type="Pfam" id="PF01979">
    <property type="entry name" value="Amidohydro_1"/>
    <property type="match status" value="1"/>
</dbReference>
<dbReference type="CDD" id="cd01296">
    <property type="entry name" value="Imidazolone-5PH"/>
    <property type="match status" value="1"/>
</dbReference>
<feature type="binding site" evidence="7">
    <location>
        <position position="94"/>
    </location>
    <ligand>
        <name>Zn(2+)</name>
        <dbReference type="ChEBI" id="CHEBI:29105"/>
    </ligand>
</feature>
<keyword evidence="3 7" id="KW-0378">Hydrolase</keyword>
<dbReference type="SUPFAM" id="SSF51338">
    <property type="entry name" value="Composite domain of metallo-dependent hydrolases"/>
    <property type="match status" value="1"/>
</dbReference>
<feature type="binding site" evidence="7">
    <location>
        <position position="166"/>
    </location>
    <ligand>
        <name>N-formimidoyl-L-glutamate</name>
        <dbReference type="ChEBI" id="CHEBI:58928"/>
    </ligand>
</feature>
<dbReference type="InterPro" id="IPR005920">
    <property type="entry name" value="HutI"/>
</dbReference>
<evidence type="ECO:0000259" key="8">
    <source>
        <dbReference type="Pfam" id="PF01979"/>
    </source>
</evidence>
<keyword evidence="6 7" id="KW-0408">Iron</keyword>
<comment type="caution">
    <text evidence="9">The sequence shown here is derived from an EMBL/GenBank/DDBJ whole genome shotgun (WGS) entry which is preliminary data.</text>
</comment>
<feature type="binding site" evidence="7">
    <location>
        <position position="267"/>
    </location>
    <ligand>
        <name>4-imidazolone-5-propanoate</name>
        <dbReference type="ChEBI" id="CHEBI:77893"/>
    </ligand>
</feature>
<dbReference type="NCBIfam" id="TIGR01224">
    <property type="entry name" value="hutI"/>
    <property type="match status" value="1"/>
</dbReference>
<dbReference type="PANTHER" id="PTHR42752:SF1">
    <property type="entry name" value="IMIDAZOLONEPROPIONASE-RELATED"/>
    <property type="match status" value="1"/>
</dbReference>
<dbReference type="EC" id="3.5.2.7" evidence="1 7"/>
<dbReference type="Gene3D" id="2.30.40.10">
    <property type="entry name" value="Urease, subunit C, domain 1"/>
    <property type="match status" value="1"/>
</dbReference>
<evidence type="ECO:0000313" key="10">
    <source>
        <dbReference type="Proteomes" id="UP000647491"/>
    </source>
</evidence>
<dbReference type="InterPro" id="IPR032466">
    <property type="entry name" value="Metal_Hydrolase"/>
</dbReference>
<feature type="binding site" evidence="7">
    <location>
        <position position="96"/>
    </location>
    <ligand>
        <name>Zn(2+)</name>
        <dbReference type="ChEBI" id="CHEBI:29105"/>
    </ligand>
</feature>
<reference evidence="9 10" key="1">
    <citation type="submission" date="2020-08" db="EMBL/GenBank/DDBJ databases">
        <title>Genome public.</title>
        <authorList>
            <person name="Liu C."/>
            <person name="Sun Q."/>
        </authorList>
    </citation>
    <scope>NUCLEOTIDE SEQUENCE [LARGE SCALE GENOMIC DNA]</scope>
    <source>
        <strain evidence="9 10">BX10</strain>
    </source>
</reference>